<dbReference type="Proteomes" id="UP000070531">
    <property type="component" value="Unassembled WGS sequence"/>
</dbReference>
<organism evidence="1">
    <name type="scientific">Prevotella amnii</name>
    <dbReference type="NCBI Taxonomy" id="419005"/>
    <lineage>
        <taxon>Bacteria</taxon>
        <taxon>Pseudomonadati</taxon>
        <taxon>Bacteroidota</taxon>
        <taxon>Bacteroidia</taxon>
        <taxon>Bacteroidales</taxon>
        <taxon>Prevotellaceae</taxon>
        <taxon>Prevotella</taxon>
    </lineage>
</organism>
<gene>
    <name evidence="1" type="ORF">HMPREF1860_01862</name>
</gene>
<proteinExistence type="predicted"/>
<dbReference type="AlphaFoldDB" id="A0A134B5A3"/>
<evidence type="ECO:0000313" key="1">
    <source>
        <dbReference type="EMBL" id="KXB75119.1"/>
    </source>
</evidence>
<dbReference type="PATRIC" id="fig|419005.5.peg.1859"/>
<dbReference type="STRING" id="419005.HMPREF1860_01862"/>
<accession>A0A134B5A3</accession>
<evidence type="ECO:0000313" key="2">
    <source>
        <dbReference type="Proteomes" id="UP000070531"/>
    </source>
</evidence>
<protein>
    <submittedName>
        <fullName evidence="1">Uncharacterized protein</fullName>
    </submittedName>
</protein>
<dbReference type="EMBL" id="LSDL01000125">
    <property type="protein sequence ID" value="KXB75119.1"/>
    <property type="molecule type" value="Genomic_DNA"/>
</dbReference>
<sequence length="53" mass="6333">MIAYIFNVEHKKSPTNIEQFIRMLERDTYVSVSEHCKDTHAFLNSDIIRLKFC</sequence>
<name>A0A134B5A3_9BACT</name>
<comment type="caution">
    <text evidence="1">The sequence shown here is derived from an EMBL/GenBank/DDBJ whole genome shotgun (WGS) entry which is preliminary data.</text>
</comment>
<reference evidence="1 2" key="1">
    <citation type="submission" date="2016-01" db="EMBL/GenBank/DDBJ databases">
        <authorList>
            <person name="Oliw E.H."/>
        </authorList>
    </citation>
    <scope>NUCLEOTIDE SEQUENCE [LARGE SCALE GENOMIC DNA]</scope>
    <source>
        <strain evidence="1 2">DNF00307</strain>
    </source>
</reference>